<feature type="coiled-coil region" evidence="1">
    <location>
        <begin position="154"/>
        <end position="181"/>
    </location>
</feature>
<evidence type="ECO:0000313" key="3">
    <source>
        <dbReference type="EMBL" id="KAF2176646.1"/>
    </source>
</evidence>
<sequence length="186" mass="21388">MSLYGDNQVSERLLNLLLDGLLKKYSKSLVQAKFLLDVELLGVPMTLNHYFNDNLEKRRQQCMKSAWISKSLNDCKYGSIVPLNLITKNHPMNNADHTIRDMHDILYAYYKVARKRFVDNVYIHAAGYHLIHGPDTPLKLFSPSCVLELTQGQLQEIAGEDSSLKRKRAQLKKEIQDLEAGRKILM</sequence>
<organism evidence="3 4">
    <name type="scientific">Zopfia rhizophila CBS 207.26</name>
    <dbReference type="NCBI Taxonomy" id="1314779"/>
    <lineage>
        <taxon>Eukaryota</taxon>
        <taxon>Fungi</taxon>
        <taxon>Dikarya</taxon>
        <taxon>Ascomycota</taxon>
        <taxon>Pezizomycotina</taxon>
        <taxon>Dothideomycetes</taxon>
        <taxon>Dothideomycetes incertae sedis</taxon>
        <taxon>Zopfiaceae</taxon>
        <taxon>Zopfia</taxon>
    </lineage>
</organism>
<dbReference type="InterPro" id="IPR020850">
    <property type="entry name" value="GED_dom"/>
</dbReference>
<dbReference type="EMBL" id="ML994704">
    <property type="protein sequence ID" value="KAF2176646.1"/>
    <property type="molecule type" value="Genomic_DNA"/>
</dbReference>
<evidence type="ECO:0000259" key="2">
    <source>
        <dbReference type="PROSITE" id="PS51388"/>
    </source>
</evidence>
<gene>
    <name evidence="3" type="ORF">K469DRAFT_812765</name>
</gene>
<evidence type="ECO:0000313" key="4">
    <source>
        <dbReference type="Proteomes" id="UP000800200"/>
    </source>
</evidence>
<keyword evidence="1" id="KW-0175">Coiled coil</keyword>
<reference evidence="3" key="1">
    <citation type="journal article" date="2020" name="Stud. Mycol.">
        <title>101 Dothideomycetes genomes: a test case for predicting lifestyles and emergence of pathogens.</title>
        <authorList>
            <person name="Haridas S."/>
            <person name="Albert R."/>
            <person name="Binder M."/>
            <person name="Bloem J."/>
            <person name="Labutti K."/>
            <person name="Salamov A."/>
            <person name="Andreopoulos B."/>
            <person name="Baker S."/>
            <person name="Barry K."/>
            <person name="Bills G."/>
            <person name="Bluhm B."/>
            <person name="Cannon C."/>
            <person name="Castanera R."/>
            <person name="Culley D."/>
            <person name="Daum C."/>
            <person name="Ezra D."/>
            <person name="Gonzalez J."/>
            <person name="Henrissat B."/>
            <person name="Kuo A."/>
            <person name="Liang C."/>
            <person name="Lipzen A."/>
            <person name="Lutzoni F."/>
            <person name="Magnuson J."/>
            <person name="Mondo S."/>
            <person name="Nolan M."/>
            <person name="Ohm R."/>
            <person name="Pangilinan J."/>
            <person name="Park H.-J."/>
            <person name="Ramirez L."/>
            <person name="Alfaro M."/>
            <person name="Sun H."/>
            <person name="Tritt A."/>
            <person name="Yoshinaga Y."/>
            <person name="Zwiers L.-H."/>
            <person name="Turgeon B."/>
            <person name="Goodwin S."/>
            <person name="Spatafora J."/>
            <person name="Crous P."/>
            <person name="Grigoriev I."/>
        </authorList>
    </citation>
    <scope>NUCLEOTIDE SEQUENCE</scope>
    <source>
        <strain evidence="3">CBS 207.26</strain>
    </source>
</reference>
<name>A0A6A6DGD6_9PEZI</name>
<proteinExistence type="predicted"/>
<protein>
    <recommendedName>
        <fullName evidence="2">GED domain-containing protein</fullName>
    </recommendedName>
</protein>
<dbReference type="Proteomes" id="UP000800200">
    <property type="component" value="Unassembled WGS sequence"/>
</dbReference>
<feature type="domain" description="GED" evidence="2">
    <location>
        <begin position="99"/>
        <end position="186"/>
    </location>
</feature>
<keyword evidence="4" id="KW-1185">Reference proteome</keyword>
<evidence type="ECO:0000256" key="1">
    <source>
        <dbReference type="SAM" id="Coils"/>
    </source>
</evidence>
<accession>A0A6A6DGD6</accession>
<dbReference type="AlphaFoldDB" id="A0A6A6DGD6"/>
<dbReference type="PROSITE" id="PS51388">
    <property type="entry name" value="GED"/>
    <property type="match status" value="1"/>
</dbReference>
<dbReference type="OrthoDB" id="415706at2759"/>